<name>A0A2T5EYJ2_VIBSP</name>
<gene>
    <name evidence="1" type="ORF">CWO07_06775</name>
</gene>
<organism evidence="1 2">
    <name type="scientific">Vibrio splendidus</name>
    <dbReference type="NCBI Taxonomy" id="29497"/>
    <lineage>
        <taxon>Bacteria</taxon>
        <taxon>Pseudomonadati</taxon>
        <taxon>Pseudomonadota</taxon>
        <taxon>Gammaproteobacteria</taxon>
        <taxon>Vibrionales</taxon>
        <taxon>Vibrionaceae</taxon>
        <taxon>Vibrio</taxon>
    </lineage>
</organism>
<dbReference type="GO" id="GO:0005829">
    <property type="term" value="C:cytosol"/>
    <property type="evidence" value="ECO:0007669"/>
    <property type="project" value="TreeGrafter"/>
</dbReference>
<dbReference type="InterPro" id="IPR032466">
    <property type="entry name" value="Metal_Hydrolase"/>
</dbReference>
<protein>
    <recommendedName>
        <fullName evidence="3">Adenosine deaminase domain-containing protein</fullName>
    </recommendedName>
</protein>
<proteinExistence type="predicted"/>
<dbReference type="Proteomes" id="UP000244197">
    <property type="component" value="Unassembled WGS sequence"/>
</dbReference>
<dbReference type="PANTHER" id="PTHR11409">
    <property type="entry name" value="ADENOSINE DEAMINASE"/>
    <property type="match status" value="1"/>
</dbReference>
<dbReference type="GO" id="GO:0006154">
    <property type="term" value="P:adenosine catabolic process"/>
    <property type="evidence" value="ECO:0007669"/>
    <property type="project" value="TreeGrafter"/>
</dbReference>
<dbReference type="EMBL" id="PIFK01000010">
    <property type="protein sequence ID" value="PTP38199.1"/>
    <property type="molecule type" value="Genomic_DNA"/>
</dbReference>
<evidence type="ECO:0008006" key="3">
    <source>
        <dbReference type="Google" id="ProtNLM"/>
    </source>
</evidence>
<dbReference type="AlphaFoldDB" id="A0A2T5EYJ2"/>
<reference evidence="1 2" key="1">
    <citation type="submission" date="2017-11" db="EMBL/GenBank/DDBJ databases">
        <title>Population delineation of vibrios coincides with oyster pathogenicity.</title>
        <authorList>
            <person name="Bruto M."/>
            <person name="Labreuche Y."/>
            <person name="James A."/>
            <person name="Piel D."/>
            <person name="Chenivesse S."/>
            <person name="Petton B."/>
            <person name="Polz M.F."/>
            <person name="Le Roux F."/>
        </authorList>
    </citation>
    <scope>NUCLEOTIDE SEQUENCE [LARGE SCALE GENOMIC DNA]</scope>
    <source>
        <strain evidence="1 2">FF_144</strain>
    </source>
</reference>
<dbReference type="Gene3D" id="3.20.20.140">
    <property type="entry name" value="Metal-dependent hydrolases"/>
    <property type="match status" value="2"/>
</dbReference>
<dbReference type="PANTHER" id="PTHR11409:SF43">
    <property type="entry name" value="ADENOSINE DEAMINASE"/>
    <property type="match status" value="1"/>
</dbReference>
<dbReference type="SUPFAM" id="SSF51556">
    <property type="entry name" value="Metallo-dependent hydrolases"/>
    <property type="match status" value="1"/>
</dbReference>
<dbReference type="RefSeq" id="WP_108187440.1">
    <property type="nucleotide sequence ID" value="NZ_PIFK01000010.1"/>
</dbReference>
<dbReference type="InterPro" id="IPR006330">
    <property type="entry name" value="Ado/ade_deaminase"/>
</dbReference>
<dbReference type="GO" id="GO:0046103">
    <property type="term" value="P:inosine biosynthetic process"/>
    <property type="evidence" value="ECO:0007669"/>
    <property type="project" value="TreeGrafter"/>
</dbReference>
<accession>A0A2T5EYJ2</accession>
<evidence type="ECO:0000313" key="1">
    <source>
        <dbReference type="EMBL" id="PTP38199.1"/>
    </source>
</evidence>
<dbReference type="GO" id="GO:0043103">
    <property type="term" value="P:hypoxanthine salvage"/>
    <property type="evidence" value="ECO:0007669"/>
    <property type="project" value="TreeGrafter"/>
</dbReference>
<dbReference type="GO" id="GO:0004000">
    <property type="term" value="F:adenosine deaminase activity"/>
    <property type="evidence" value="ECO:0007669"/>
    <property type="project" value="TreeGrafter"/>
</dbReference>
<comment type="caution">
    <text evidence="1">The sequence shown here is derived from an EMBL/GenBank/DDBJ whole genome shotgun (WGS) entry which is preliminary data.</text>
</comment>
<sequence length="851" mass="97728">MFISDIKYVVPAAIMSSDRLLDEDIKLLSGQVFMKEEHRTLLQRAVFDFQPYTHTILRNEDVEYAVEERIGNDDNYIDLLGCLNKLHHHFLSWKGNRFEVKNEHLEEWLSLCSLVDPTWIIAEGYLDFSKNDILSTAEIIEIVSENQCPVALPKASQYEYTADNHIHLGGHGNTALSMLNFAVYLNSKPNDNEIIWPRRLENTLFESNNLSKNNLPLLMNKLAKSLGDHIFMGVSPISGYQCSWDSLDTYILDDSLLTELNKTSLETPAQQLLASSHLKKSYGSNRWLLFCIGLLEPSKKRNPCYQVTLDCFIRTSNVLRNYMVVSGVGLGQFVEYFGFDHRKPKITSRCSNLEHKSHGIKYDHSPSTMREFRISPDDIVVKNDHHGFQLLPTSLENLANMIFDDDATSNSHFVIHFNRSYPDKDKKLDNQLYHFREELKQQVDKIKQFMGSVSYSDVALKNVHQSNIDLRKLVRGYDVAGNENQLPIEIFAPTLRTLRAAKHVSGSGVFGKRLPQPFLTIHSGEDFSHIVSGLRAIDEAIEFCNFTDGDRIGHGLALGVDVKAWAERQRRAYLTVGEHLDNLVWCHHQALSLIQVNHNFQPVLSLLEHKIRDWGAYLYGDVNYSPNDFYQAWLLRRNCPNHLSLALRDGNCEWSDWVPDIQFLKLQPTSRAKRLWIEYLNSGELDSTSKRNNIISIGCLPKNNVAPEICSNSLSDNISLVEIELYQAIQDLLMERYNDKGIVLEACPTSNIYIGRFQHYHEHPIFRWNPPNPDWLIPGEKFNRFGVRKGPISVCINTDDSGLMPTTIDNEHRVIKLTSVKYYNINDCMADEWISRIRKKGVNIFINNHLS</sequence>
<evidence type="ECO:0000313" key="2">
    <source>
        <dbReference type="Proteomes" id="UP000244197"/>
    </source>
</evidence>
<dbReference type="NCBIfam" id="NF041744">
    <property type="entry name" value="RdrB"/>
    <property type="match status" value="1"/>
</dbReference>